<keyword evidence="2" id="KW-1185">Reference proteome</keyword>
<organism evidence="1 2">
    <name type="scientific">Catellatospora coxensis</name>
    <dbReference type="NCBI Taxonomy" id="310354"/>
    <lineage>
        <taxon>Bacteria</taxon>
        <taxon>Bacillati</taxon>
        <taxon>Actinomycetota</taxon>
        <taxon>Actinomycetes</taxon>
        <taxon>Micromonosporales</taxon>
        <taxon>Micromonosporaceae</taxon>
        <taxon>Catellatospora</taxon>
    </lineage>
</organism>
<reference evidence="1 2" key="1">
    <citation type="submission" date="2021-01" db="EMBL/GenBank/DDBJ databases">
        <title>Whole genome shotgun sequence of Catellatospora coxensis NBRC 107359.</title>
        <authorList>
            <person name="Komaki H."/>
            <person name="Tamura T."/>
        </authorList>
    </citation>
    <scope>NUCLEOTIDE SEQUENCE [LARGE SCALE GENOMIC DNA]</scope>
    <source>
        <strain evidence="1 2">NBRC 107359</strain>
    </source>
</reference>
<proteinExistence type="predicted"/>
<evidence type="ECO:0000313" key="1">
    <source>
        <dbReference type="EMBL" id="GIG04878.1"/>
    </source>
</evidence>
<dbReference type="Proteomes" id="UP000630887">
    <property type="component" value="Unassembled WGS sequence"/>
</dbReference>
<accession>A0A8J3P5J8</accession>
<sequence length="122" mass="12683">MDDVSTVVTAIVVGGTAGVSATASAMVTDAYQGLKKLVVGRLRSGGVDDSHADLMVDQAHDAADGRAKLTEGLIRSGVDEPTVAAALKLMELLKEKGKYQVTLHDAKGVLIGDHSVQHVTFN</sequence>
<evidence type="ECO:0008006" key="3">
    <source>
        <dbReference type="Google" id="ProtNLM"/>
    </source>
</evidence>
<comment type="caution">
    <text evidence="1">The sequence shown here is derived from an EMBL/GenBank/DDBJ whole genome shotgun (WGS) entry which is preliminary data.</text>
</comment>
<protein>
    <recommendedName>
        <fullName evidence="3">RHIM domain-containing protein</fullName>
    </recommendedName>
</protein>
<dbReference type="EMBL" id="BONI01000010">
    <property type="protein sequence ID" value="GIG04878.1"/>
    <property type="molecule type" value="Genomic_DNA"/>
</dbReference>
<gene>
    <name evidence="1" type="ORF">Cco03nite_15780</name>
</gene>
<dbReference type="RefSeq" id="WP_203690446.1">
    <property type="nucleotide sequence ID" value="NZ_BAAALC010000007.1"/>
</dbReference>
<dbReference type="AlphaFoldDB" id="A0A8J3P5J8"/>
<evidence type="ECO:0000313" key="2">
    <source>
        <dbReference type="Proteomes" id="UP000630887"/>
    </source>
</evidence>
<name>A0A8J3P5J8_9ACTN</name>